<proteinExistence type="predicted"/>
<sequence length="196" mass="22300">MRLSQSLAVGSPAMSVYVLLERTDRLLEHLYKLLPDPAPTALFDKTELAAYREQSPLWLEAASPLLEAIHDAPDAWPGLIIESAAPADVVLAHLRHILFFRFEGQRRGVLRYSHPVTASYFFTAEPPQSSAQWFGPISRLGWYGGTWVDLAQGKQRWFDVRNPHAPDWQPPQPQVTFGLNQQQEDALRRQNKEFAQ</sequence>
<dbReference type="AlphaFoldDB" id="A0AAN4Q0B1"/>
<evidence type="ECO:0000313" key="3">
    <source>
        <dbReference type="Proteomes" id="UP000248291"/>
    </source>
</evidence>
<organism evidence="2 3">
    <name type="scientific">Pseudomonas syringae pv. actinidiae</name>
    <dbReference type="NCBI Taxonomy" id="103796"/>
    <lineage>
        <taxon>Bacteria</taxon>
        <taxon>Pseudomonadati</taxon>
        <taxon>Pseudomonadota</taxon>
        <taxon>Gammaproteobacteria</taxon>
        <taxon>Pseudomonadales</taxon>
        <taxon>Pseudomonadaceae</taxon>
        <taxon>Pseudomonas</taxon>
        <taxon>Pseudomonas syringae</taxon>
    </lineage>
</organism>
<protein>
    <submittedName>
        <fullName evidence="2">Uncharacterized conserved protein</fullName>
    </submittedName>
</protein>
<evidence type="ECO:0000259" key="1">
    <source>
        <dbReference type="Pfam" id="PF13503"/>
    </source>
</evidence>
<dbReference type="EMBL" id="BGKA01000025">
    <property type="protein sequence ID" value="GBH14923.1"/>
    <property type="molecule type" value="Genomic_DNA"/>
</dbReference>
<dbReference type="Pfam" id="PF13503">
    <property type="entry name" value="DUF4123"/>
    <property type="match status" value="1"/>
</dbReference>
<name>A0AAN4Q0B1_PSESF</name>
<dbReference type="Proteomes" id="UP000248291">
    <property type="component" value="Unassembled WGS sequence"/>
</dbReference>
<reference evidence="2 3" key="1">
    <citation type="submission" date="2018-04" db="EMBL/GenBank/DDBJ databases">
        <title>Draft genome sequence of Pseudomonas syringae pv. actinidiae biovar 3 strains isolated from kiwifruit in Kagawa prefecture.</title>
        <authorList>
            <person name="Tabuchi M."/>
            <person name="Saito M."/>
            <person name="Fujiwara S."/>
            <person name="Sasa N."/>
            <person name="Akimitsu K."/>
            <person name="Gomi K."/>
            <person name="Konishi-Sugita S."/>
            <person name="Hamano K."/>
            <person name="Kataoka I."/>
        </authorList>
    </citation>
    <scope>NUCLEOTIDE SEQUENCE [LARGE SCALE GENOMIC DNA]</scope>
    <source>
        <strain evidence="2 3">MAFF212211</strain>
    </source>
</reference>
<gene>
    <name evidence="2" type="ORF">KPSA3_00839</name>
</gene>
<evidence type="ECO:0000313" key="2">
    <source>
        <dbReference type="EMBL" id="GBH14923.1"/>
    </source>
</evidence>
<accession>A0AAN4Q0B1</accession>
<dbReference type="InterPro" id="IPR025391">
    <property type="entry name" value="DUF4123"/>
</dbReference>
<comment type="caution">
    <text evidence="2">The sequence shown here is derived from an EMBL/GenBank/DDBJ whole genome shotgun (WGS) entry which is preliminary data.</text>
</comment>
<feature type="domain" description="DUF4123" evidence="1">
    <location>
        <begin position="17"/>
        <end position="122"/>
    </location>
</feature>